<gene>
    <name evidence="2" type="ORF">EXD82_00640</name>
</gene>
<dbReference type="Proteomes" id="UP000317863">
    <property type="component" value="Unassembled WGS sequence"/>
</dbReference>
<dbReference type="GO" id="GO:0009055">
    <property type="term" value="F:electron transfer activity"/>
    <property type="evidence" value="ECO:0007669"/>
    <property type="project" value="InterPro"/>
</dbReference>
<evidence type="ECO:0000259" key="1">
    <source>
        <dbReference type="Pfam" id="PF12724"/>
    </source>
</evidence>
<dbReference type="InterPro" id="IPR001226">
    <property type="entry name" value="Flavodoxin_CS"/>
</dbReference>
<comment type="caution">
    <text evidence="2">The sequence shown here is derived from an EMBL/GenBank/DDBJ whole genome shotgun (WGS) entry which is preliminary data.</text>
</comment>
<keyword evidence="3" id="KW-1185">Reference proteome</keyword>
<dbReference type="InterPro" id="IPR026816">
    <property type="entry name" value="Flavodoxin_dom"/>
</dbReference>
<name>A0A544QYI0_9FIRM</name>
<accession>A0A544QYI0</accession>
<organism evidence="2 3">
    <name type="scientific">Peptacetobacter hominis</name>
    <dbReference type="NCBI Taxonomy" id="2743610"/>
    <lineage>
        <taxon>Bacteria</taxon>
        <taxon>Bacillati</taxon>
        <taxon>Bacillota</taxon>
        <taxon>Clostridia</taxon>
        <taxon>Peptostreptococcales</taxon>
        <taxon>Peptostreptococcaceae</taxon>
        <taxon>Peptacetobacter</taxon>
    </lineage>
</organism>
<reference evidence="2 3" key="1">
    <citation type="submission" date="2019-02" db="EMBL/GenBank/DDBJ databases">
        <title>Peptostreptococcaceae bacterium ZHW00191 nov., a new bacterium isolated from the human gut.</title>
        <authorList>
            <person name="Zhou H.-W."/>
            <person name="Chen X.-J."/>
        </authorList>
    </citation>
    <scope>NUCLEOTIDE SEQUENCE [LARGE SCALE GENOMIC DNA]</scope>
    <source>
        <strain evidence="2 3">ZHW00191</strain>
    </source>
</reference>
<dbReference type="PROSITE" id="PS00201">
    <property type="entry name" value="FLAVODOXIN"/>
    <property type="match status" value="1"/>
</dbReference>
<dbReference type="EMBL" id="SGJB01000001">
    <property type="protein sequence ID" value="TQQ85754.1"/>
    <property type="molecule type" value="Genomic_DNA"/>
</dbReference>
<dbReference type="SUPFAM" id="SSF52218">
    <property type="entry name" value="Flavoproteins"/>
    <property type="match status" value="1"/>
</dbReference>
<sequence>MNLLTLKEEKADSDQQEQSSIQKGVIIVKRIIIYGSCYGSTRKYAEKLSELTGIDCISFDKIKDIEKYEQIVYFGGLYAGGVVGLSKTFKKISYDTDTVIITVGIADNKSSTNIENIRNSIKKQISEGQFENTKIFNLRGILDYGTMGIKHKIMMFGLYQSIKKKPYDELDEESKSIIVTYNKRVDFINFDDLEKIVEYLNV</sequence>
<feature type="domain" description="Flavodoxin" evidence="1">
    <location>
        <begin position="31"/>
        <end position="163"/>
    </location>
</feature>
<evidence type="ECO:0000313" key="2">
    <source>
        <dbReference type="EMBL" id="TQQ85754.1"/>
    </source>
</evidence>
<dbReference type="OrthoDB" id="2146857at2"/>
<evidence type="ECO:0000313" key="3">
    <source>
        <dbReference type="Proteomes" id="UP000317863"/>
    </source>
</evidence>
<proteinExistence type="predicted"/>
<protein>
    <recommendedName>
        <fullName evidence="1">Flavodoxin domain-containing protein</fullName>
    </recommendedName>
</protein>
<dbReference type="AlphaFoldDB" id="A0A544QYI0"/>
<dbReference type="Pfam" id="PF12724">
    <property type="entry name" value="Flavodoxin_5"/>
    <property type="match status" value="1"/>
</dbReference>
<dbReference type="GO" id="GO:0010181">
    <property type="term" value="F:FMN binding"/>
    <property type="evidence" value="ECO:0007669"/>
    <property type="project" value="InterPro"/>
</dbReference>
<dbReference type="InterPro" id="IPR029039">
    <property type="entry name" value="Flavoprotein-like_sf"/>
</dbReference>